<evidence type="ECO:0000313" key="3">
    <source>
        <dbReference type="EMBL" id="MBE9254345.1"/>
    </source>
</evidence>
<reference evidence="3 4" key="1">
    <citation type="submission" date="2020-10" db="EMBL/GenBank/DDBJ databases">
        <authorList>
            <person name="Castelo-Branco R."/>
            <person name="Eusebio N."/>
            <person name="Adriana R."/>
            <person name="Vieira A."/>
            <person name="Brugerolle De Fraissinette N."/>
            <person name="Rezende De Castro R."/>
            <person name="Schneider M.P."/>
            <person name="Vasconcelos V."/>
            <person name="Leao P.N."/>
        </authorList>
    </citation>
    <scope>NUCLEOTIDE SEQUENCE [LARGE SCALE GENOMIC DNA]</scope>
    <source>
        <strain evidence="3 4">LEGE 00031</strain>
    </source>
</reference>
<sequence>METLSLVLGVIIGLVVGFAGTYFTLVTKLQKKLDSTKSKLGRAKSASEDTETLQFQLEAQKGETQALQARLESLESNHRNQLDELQATQAAALAQLTAEKTALEDELNSLRESGPAEGQWPPDQSDEVVALQAQLLAMEQEHQATVQALQNQYQAEIEALQQSSPPVPEPLTEDFAPPAIAEFTETLDAEFEPAAEPVAEFMEATVAEETAPDQEGNWVDDYATAEPEVEPLDQQEQPEEPMAEEEGFSPFDAPPTETTDTEAEADLENWVDAPAEADSFESFDGDQVEASLPDMDFGEGEQNLGPMDLETELPDISEEGITDPEQQSAELFGGETLEAAATEQSDDQFLAELSGEESTPELPLFTETPAETLGELEDFGEDLSFTPDSGDDLNLSEDLLASLDTGSPTPELNTEEILPGEGGAEVDDLDFLLELQTEDAELFPGQNEDEFLPEFSNEEPISAGFASMEILAEGSGDFPDLLEANPETHGGDPFVNVLDEDPNSSDNDLLALLQIDESSADQAKLHQGDDDDLFPGLADMLGEDPSSGSGELDDLDALLGDTSSSGGDAGTSVSLDDFDFGSSDHDP</sequence>
<feature type="region of interest" description="Disordered" evidence="2">
    <location>
        <begin position="229"/>
        <end position="327"/>
    </location>
</feature>
<keyword evidence="4" id="KW-1185">Reference proteome</keyword>
<dbReference type="Proteomes" id="UP000658720">
    <property type="component" value="Unassembled WGS sequence"/>
</dbReference>
<organism evidence="3 4">
    <name type="scientific">Synechocystis salina LEGE 00031</name>
    <dbReference type="NCBI Taxonomy" id="1828736"/>
    <lineage>
        <taxon>Bacteria</taxon>
        <taxon>Bacillati</taxon>
        <taxon>Cyanobacteriota</taxon>
        <taxon>Cyanophyceae</taxon>
        <taxon>Synechococcales</taxon>
        <taxon>Merismopediaceae</taxon>
        <taxon>Synechocystis</taxon>
    </lineage>
</organism>
<feature type="coiled-coil region" evidence="1">
    <location>
        <begin position="57"/>
        <end position="113"/>
    </location>
</feature>
<protein>
    <submittedName>
        <fullName evidence="3">Uncharacterized protein</fullName>
    </submittedName>
</protein>
<feature type="compositionally biased region" description="Low complexity" evidence="2">
    <location>
        <begin position="557"/>
        <end position="572"/>
    </location>
</feature>
<feature type="region of interest" description="Disordered" evidence="2">
    <location>
        <begin position="521"/>
        <end position="587"/>
    </location>
</feature>
<evidence type="ECO:0000256" key="1">
    <source>
        <dbReference type="SAM" id="Coils"/>
    </source>
</evidence>
<gene>
    <name evidence="3" type="ORF">IQ217_10920</name>
</gene>
<keyword evidence="1" id="KW-0175">Coiled coil</keyword>
<comment type="caution">
    <text evidence="3">The sequence shown here is derived from an EMBL/GenBank/DDBJ whole genome shotgun (WGS) entry which is preliminary data.</text>
</comment>
<dbReference type="RefSeq" id="WP_194019967.1">
    <property type="nucleotide sequence ID" value="NZ_JADEVV010000028.1"/>
</dbReference>
<evidence type="ECO:0000313" key="4">
    <source>
        <dbReference type="Proteomes" id="UP000658720"/>
    </source>
</evidence>
<evidence type="ECO:0000256" key="2">
    <source>
        <dbReference type="SAM" id="MobiDB-lite"/>
    </source>
</evidence>
<feature type="region of interest" description="Disordered" evidence="2">
    <location>
        <begin position="401"/>
        <end position="422"/>
    </location>
</feature>
<accession>A0ABR9VSK8</accession>
<feature type="compositionally biased region" description="Acidic residues" evidence="2">
    <location>
        <begin position="309"/>
        <end position="322"/>
    </location>
</feature>
<feature type="region of interest" description="Disordered" evidence="2">
    <location>
        <begin position="342"/>
        <end position="363"/>
    </location>
</feature>
<feature type="compositionally biased region" description="Acidic residues" evidence="2">
    <location>
        <begin position="278"/>
        <end position="287"/>
    </location>
</feature>
<name>A0ABR9VSK8_9SYNC</name>
<feature type="compositionally biased region" description="Acidic residues" evidence="2">
    <location>
        <begin position="229"/>
        <end position="247"/>
    </location>
</feature>
<feature type="compositionally biased region" description="Acidic residues" evidence="2">
    <location>
        <begin position="259"/>
        <end position="269"/>
    </location>
</feature>
<dbReference type="EMBL" id="JADEVV010000028">
    <property type="protein sequence ID" value="MBE9254345.1"/>
    <property type="molecule type" value="Genomic_DNA"/>
</dbReference>
<feature type="region of interest" description="Disordered" evidence="2">
    <location>
        <begin position="474"/>
        <end position="506"/>
    </location>
</feature>
<proteinExistence type="predicted"/>